<evidence type="ECO:0000313" key="3">
    <source>
        <dbReference type="EMBL" id="CRK20396.1"/>
    </source>
</evidence>
<dbReference type="PANTHER" id="PTHR36498:SF1">
    <property type="entry name" value="TATA-BINDING PROTEIN-ASSOCIATED FACTOR 172"/>
    <property type="match status" value="1"/>
</dbReference>
<organism evidence="3 4">
    <name type="scientific">Verticillium longisporum</name>
    <name type="common">Verticillium dahliae var. longisporum</name>
    <dbReference type="NCBI Taxonomy" id="100787"/>
    <lineage>
        <taxon>Eukaryota</taxon>
        <taxon>Fungi</taxon>
        <taxon>Dikarya</taxon>
        <taxon>Ascomycota</taxon>
        <taxon>Pezizomycotina</taxon>
        <taxon>Sordariomycetes</taxon>
        <taxon>Hypocreomycetidae</taxon>
        <taxon>Glomerellales</taxon>
        <taxon>Plectosphaerellaceae</taxon>
        <taxon>Verticillium</taxon>
    </lineage>
</organism>
<dbReference type="PANTHER" id="PTHR36498">
    <property type="entry name" value="TATA-BINDING PROTEIN-ASSOCIATED FACTOR 172"/>
    <property type="match status" value="1"/>
</dbReference>
<dbReference type="InterPro" id="IPR000357">
    <property type="entry name" value="HEAT"/>
</dbReference>
<dbReference type="InterPro" id="IPR011989">
    <property type="entry name" value="ARM-like"/>
</dbReference>
<dbReference type="EMBL" id="CVQH01011614">
    <property type="protein sequence ID" value="CRK20396.1"/>
    <property type="molecule type" value="Genomic_DNA"/>
</dbReference>
<reference evidence="3 4" key="1">
    <citation type="submission" date="2015-05" db="EMBL/GenBank/DDBJ databases">
        <authorList>
            <person name="Wang D.B."/>
            <person name="Wang M."/>
        </authorList>
    </citation>
    <scope>NUCLEOTIDE SEQUENCE [LARGE SCALE GENOMIC DNA]</scope>
    <source>
        <strain evidence="3">VL1</strain>
    </source>
</reference>
<dbReference type="GO" id="GO:0003677">
    <property type="term" value="F:DNA binding"/>
    <property type="evidence" value="ECO:0007669"/>
    <property type="project" value="InterPro"/>
</dbReference>
<evidence type="ECO:0000256" key="2">
    <source>
        <dbReference type="SAM" id="MobiDB-lite"/>
    </source>
</evidence>
<dbReference type="GO" id="GO:0016887">
    <property type="term" value="F:ATP hydrolysis activity"/>
    <property type="evidence" value="ECO:0007669"/>
    <property type="project" value="InterPro"/>
</dbReference>
<evidence type="ECO:0000313" key="4">
    <source>
        <dbReference type="Proteomes" id="UP000044602"/>
    </source>
</evidence>
<dbReference type="InterPro" id="IPR044972">
    <property type="entry name" value="Mot1"/>
</dbReference>
<feature type="compositionally biased region" description="Basic and acidic residues" evidence="2">
    <location>
        <begin position="176"/>
        <end position="189"/>
    </location>
</feature>
<protein>
    <recommendedName>
        <fullName evidence="5">Mot1 central domain-containing protein</fullName>
    </recommendedName>
</protein>
<feature type="compositionally biased region" description="Polar residues" evidence="2">
    <location>
        <begin position="190"/>
        <end position="218"/>
    </location>
</feature>
<keyword evidence="1" id="KW-0677">Repeat</keyword>
<feature type="region of interest" description="Disordered" evidence="2">
    <location>
        <begin position="72"/>
        <end position="110"/>
    </location>
</feature>
<dbReference type="AlphaFoldDB" id="A0A0G4LEF8"/>
<evidence type="ECO:0000256" key="1">
    <source>
        <dbReference type="ARBA" id="ARBA00022737"/>
    </source>
</evidence>
<proteinExistence type="predicted"/>
<feature type="region of interest" description="Disordered" evidence="2">
    <location>
        <begin position="175"/>
        <end position="270"/>
    </location>
</feature>
<name>A0A0G4LEF8_VERLO</name>
<feature type="compositionally biased region" description="Basic and acidic residues" evidence="2">
    <location>
        <begin position="89"/>
        <end position="101"/>
    </location>
</feature>
<dbReference type="Gene3D" id="1.25.10.10">
    <property type="entry name" value="Leucine-rich Repeat Variant"/>
    <property type="match status" value="1"/>
</dbReference>
<sequence>MASRLDRIVTILETGSTRLIRDTAVSQLADWQKQHPDELFNLLSRVVPYLRHKDWETRSTAAKAIGKIVENAPFYDPNEDEDDVPPPAPKDDENGAVKKEEEQDSSFAQDELFKLDSLNLDNILNFGRELVRGGSVEYNLAALDPQSRLAHQKKTLNGRLGLLGRRFEDEEMPIVIEKDPSPSTPHDHSNGNGLSRSDSNAAGQDQSTEESGLSTRQLNVLKRKRKREAQKAAKGGFGDLSIRRTATAGSEGLADDTPMPEAESKKSDYFSLERPADVDEDTKVVSEFKGPVLPIKSELEAEDTMEGTEWPYDRLCDFLKIDIFDPTWETRHGAAMGLREVIRVHGAGAGRMRAKSRQENDKLNKAWLDDLACRLASVLMLDRFTDYS</sequence>
<dbReference type="InterPro" id="IPR016024">
    <property type="entry name" value="ARM-type_fold"/>
</dbReference>
<evidence type="ECO:0008006" key="5">
    <source>
        <dbReference type="Google" id="ProtNLM"/>
    </source>
</evidence>
<keyword evidence="4" id="KW-1185">Reference proteome</keyword>
<feature type="non-terminal residue" evidence="3">
    <location>
        <position position="388"/>
    </location>
</feature>
<dbReference type="Pfam" id="PF02985">
    <property type="entry name" value="HEAT"/>
    <property type="match status" value="1"/>
</dbReference>
<dbReference type="SUPFAM" id="SSF48371">
    <property type="entry name" value="ARM repeat"/>
    <property type="match status" value="1"/>
</dbReference>
<dbReference type="STRING" id="100787.A0A0G4LEF8"/>
<dbReference type="Proteomes" id="UP000044602">
    <property type="component" value="Unassembled WGS sequence"/>
</dbReference>
<accession>A0A0G4LEF8</accession>
<gene>
    <name evidence="3" type="ORF">BN1708_017804</name>
</gene>
<dbReference type="GO" id="GO:0017025">
    <property type="term" value="F:TBP-class protein binding"/>
    <property type="evidence" value="ECO:0007669"/>
    <property type="project" value="InterPro"/>
</dbReference>